<evidence type="ECO:0000313" key="2">
    <source>
        <dbReference type="EMBL" id="CAK5263609.1"/>
    </source>
</evidence>
<dbReference type="PANTHER" id="PTHR24362">
    <property type="entry name" value="SERINE/THREONINE-PROTEIN KINASE NEK"/>
    <property type="match status" value="1"/>
</dbReference>
<name>A0AAD2GT90_9AGAR</name>
<dbReference type="Proteomes" id="UP001295794">
    <property type="component" value="Unassembled WGS sequence"/>
</dbReference>
<evidence type="ECO:0000313" key="3">
    <source>
        <dbReference type="Proteomes" id="UP001295794"/>
    </source>
</evidence>
<dbReference type="GO" id="GO:0005524">
    <property type="term" value="F:ATP binding"/>
    <property type="evidence" value="ECO:0007669"/>
    <property type="project" value="InterPro"/>
</dbReference>
<comment type="caution">
    <text evidence="2">The sequence shown here is derived from an EMBL/GenBank/DDBJ whole genome shotgun (WGS) entry which is preliminary data.</text>
</comment>
<dbReference type="PANTHER" id="PTHR24362:SF309">
    <property type="entry name" value="PROTEIN KINASE DOMAIN-CONTAINING PROTEIN"/>
    <property type="match status" value="1"/>
</dbReference>
<protein>
    <recommendedName>
        <fullName evidence="1">Protein kinase domain-containing protein</fullName>
    </recommendedName>
</protein>
<evidence type="ECO:0000259" key="1">
    <source>
        <dbReference type="PROSITE" id="PS50011"/>
    </source>
</evidence>
<sequence length="343" mass="40032">MADKSVSIWRSHFEQFWVSYQPFLLSRGYRLRPRYDPNWDHSWLEGKLFSLSEHSIPSVAPAALDAIRLSDNKKVVLKRIETGDPEIGIAKYLDSLRQDPRNRTIPLLDSFALPDSEWTIIVMPYCRRFTFPPFHCPNEFVEAMSQFLEGLQFMHNHNIAHFDIAPQNMLMDESEVVPRGSHFAFPDTHEGDLTFFYWRNRCSTGPTRYYYIDFGLSLHFPQGKQSALHTGTLRTFPTIPELSLDVPYNPFYVDVYQLGLTMQRIIDEYYGLEAFVPVAAQMMADDPHARPEPEKSLEQLHMIASKMSPAKLRGQIWEKNAGYWKKLSWWIWGGYPWELGRPC</sequence>
<dbReference type="InterPro" id="IPR000719">
    <property type="entry name" value="Prot_kinase_dom"/>
</dbReference>
<organism evidence="2 3">
    <name type="scientific">Mycena citricolor</name>
    <dbReference type="NCBI Taxonomy" id="2018698"/>
    <lineage>
        <taxon>Eukaryota</taxon>
        <taxon>Fungi</taxon>
        <taxon>Dikarya</taxon>
        <taxon>Basidiomycota</taxon>
        <taxon>Agaricomycotina</taxon>
        <taxon>Agaricomycetes</taxon>
        <taxon>Agaricomycetidae</taxon>
        <taxon>Agaricales</taxon>
        <taxon>Marasmiineae</taxon>
        <taxon>Mycenaceae</taxon>
        <taxon>Mycena</taxon>
    </lineage>
</organism>
<dbReference type="GO" id="GO:0004672">
    <property type="term" value="F:protein kinase activity"/>
    <property type="evidence" value="ECO:0007669"/>
    <property type="project" value="InterPro"/>
</dbReference>
<dbReference type="SUPFAM" id="SSF56112">
    <property type="entry name" value="Protein kinase-like (PK-like)"/>
    <property type="match status" value="1"/>
</dbReference>
<feature type="domain" description="Protein kinase" evidence="1">
    <location>
        <begin position="1"/>
        <end position="343"/>
    </location>
</feature>
<reference evidence="2" key="1">
    <citation type="submission" date="2023-11" db="EMBL/GenBank/DDBJ databases">
        <authorList>
            <person name="De Vega J J."/>
            <person name="De Vega J J."/>
        </authorList>
    </citation>
    <scope>NUCLEOTIDE SEQUENCE</scope>
</reference>
<accession>A0AAD2GT90</accession>
<keyword evidence="3" id="KW-1185">Reference proteome</keyword>
<dbReference type="Gene3D" id="1.10.510.10">
    <property type="entry name" value="Transferase(Phosphotransferase) domain 1"/>
    <property type="match status" value="1"/>
</dbReference>
<dbReference type="AlphaFoldDB" id="A0AAD2GT90"/>
<dbReference type="PROSITE" id="PS50011">
    <property type="entry name" value="PROTEIN_KINASE_DOM"/>
    <property type="match status" value="1"/>
</dbReference>
<gene>
    <name evidence="2" type="ORF">MYCIT1_LOCUS3110</name>
</gene>
<dbReference type="EMBL" id="CAVNYO010000041">
    <property type="protein sequence ID" value="CAK5263609.1"/>
    <property type="molecule type" value="Genomic_DNA"/>
</dbReference>
<dbReference type="SMART" id="SM00220">
    <property type="entry name" value="S_TKc"/>
    <property type="match status" value="1"/>
</dbReference>
<proteinExistence type="predicted"/>
<dbReference type="InterPro" id="IPR011009">
    <property type="entry name" value="Kinase-like_dom_sf"/>
</dbReference>